<dbReference type="PANTHER" id="PTHR46017:SF1">
    <property type="entry name" value="ALPHA-MANNOSIDASE 2C1"/>
    <property type="match status" value="1"/>
</dbReference>
<dbReference type="InterPro" id="IPR011330">
    <property type="entry name" value="Glyco_hydro/deAcase_b/a-brl"/>
</dbReference>
<gene>
    <name evidence="3" type="ORF">HHU12_10875</name>
</gene>
<dbReference type="InterPro" id="IPR011013">
    <property type="entry name" value="Gal_mutarotase_sf_dom"/>
</dbReference>
<dbReference type="InterPro" id="IPR011682">
    <property type="entry name" value="Glyco_hydro_38_C"/>
</dbReference>
<dbReference type="GO" id="GO:0006013">
    <property type="term" value="P:mannose metabolic process"/>
    <property type="evidence" value="ECO:0007669"/>
    <property type="project" value="InterPro"/>
</dbReference>
<feature type="domain" description="Glycoside hydrolase family 38 N-terminal" evidence="1">
    <location>
        <begin position="267"/>
        <end position="553"/>
    </location>
</feature>
<dbReference type="GO" id="GO:0030246">
    <property type="term" value="F:carbohydrate binding"/>
    <property type="evidence" value="ECO:0007669"/>
    <property type="project" value="InterPro"/>
</dbReference>
<reference evidence="3 4" key="1">
    <citation type="submission" date="2020-04" db="EMBL/GenBank/DDBJ databases">
        <title>Flammeovirga sp. SR4, a novel species isolated from seawater.</title>
        <authorList>
            <person name="Wang X."/>
        </authorList>
    </citation>
    <scope>NUCLEOTIDE SEQUENCE [LARGE SCALE GENOMIC DNA]</scope>
    <source>
        <strain evidence="3 4">ATCC 23126</strain>
    </source>
</reference>
<dbReference type="RefSeq" id="WP_169656766.1">
    <property type="nucleotide sequence ID" value="NZ_JABANE010000024.1"/>
</dbReference>
<sequence length="1103" mass="123489">MCIITTQLSYAQDKLFLKGYTDYIKGDIMPYKSPQEDANQAMLVRCSEGKNEMEWEAEAVPTSYDGEYVEYGVIMGVDIDRAQYDFDFYINDKKYFTFTAPEESILQDVTADGPNGSKLTFKGTMIDAYSDMFGYGFLKIKTADLPKGKPVKMKVVAPTIGKSSWFMMFKYGVDGNVSWKQEPAVIKSDKGPKQQLRATILHYGDPAQATITAGKSKEKVTLNVGANVFRVNIPKVEENTSIPVKVTVGKKVLDEQILEVEPVKPYTVYLLHHSHVDIGYTHTQDEVEKMQWKNLDDAVMMSKKTADFPEGSQFKWSVEVMWAVESYLKNVTPEKRAAFLAAVKDGSIELNGLYGNMLTGLSNPQELVESTFDALQVANETGAPMESAMITDVPGYTWGLVPVLAHSGVKYLSAGTNVFHRIGGTISTWGDRPFYWASPSGEEKVMVWVHEKGYSHFHTGLGFTDLKVLLTPKSVFDYLNELNERTYPYDITTLRYTVGSDNGPVDTGISETVKEWNDTYETPKVMLSTTTESFKAFEDKYGDQLPVVKGDFTPYWEDGAGSTSAETALVRNASEKLSQAMTIMSLNGADIPNETFEQAWRYVLLYNEHTWGAYNSISEPEADFVHSQWAVKQSFAIKADSIADELLERALAIGEKTKGILLTNTLNWDRSELVKLSAEKTSNGDYIVDQDGKYYPTQRLSNGELAVYVDHLPAYGQLELFSTAEMKCSKECKKCKDCKNCKKCKGQKALKIADNTIENDFIKLEINAENGSVASLYDKVRKKELSDNSELKGLNDYYYVAGRSPKSPLTTANDIQIKWLEKGELISVIEVSSSAPGTEEWKRTFEVNAYSEVVAIDNQINKTNVYDPEGVHIAFPFNVKNGTVRIDAPFGEYIPEKEQLQGSCKNYFTVQRYADVSNLDHGVTWVTPDAPMIELGEITTDALSYGWVQEVKPTQTIYAYLMNNYWETNYKASQEGWHSFRFMLRPHGAYVSTDAKKFSMAVAQPILISENENDNYTAFIQPTANDLIITASRPMDKEHVLLTVLNTNAGDSILEWTASDKVEGVYLSNINGDNKGAFQQGDNIPGWGVRFLLVKVKASSVSK</sequence>
<organism evidence="3 4">
    <name type="scientific">Flammeovirga aprica JL-4</name>
    <dbReference type="NCBI Taxonomy" id="694437"/>
    <lineage>
        <taxon>Bacteria</taxon>
        <taxon>Pseudomonadati</taxon>
        <taxon>Bacteroidota</taxon>
        <taxon>Cytophagia</taxon>
        <taxon>Cytophagales</taxon>
        <taxon>Flammeovirgaceae</taxon>
        <taxon>Flammeovirga</taxon>
    </lineage>
</organism>
<evidence type="ECO:0000313" key="4">
    <source>
        <dbReference type="Proteomes" id="UP000576082"/>
    </source>
</evidence>
<dbReference type="Gene3D" id="3.20.110.10">
    <property type="entry name" value="Glycoside hydrolase 38, N terminal domain"/>
    <property type="match status" value="1"/>
</dbReference>
<dbReference type="SUPFAM" id="SSF74650">
    <property type="entry name" value="Galactose mutarotase-like"/>
    <property type="match status" value="1"/>
</dbReference>
<dbReference type="Gene3D" id="2.70.98.30">
    <property type="entry name" value="Golgi alpha-mannosidase II, domain 4"/>
    <property type="match status" value="1"/>
</dbReference>
<dbReference type="CDD" id="cd10791">
    <property type="entry name" value="GH38N_AMII_like_1"/>
    <property type="match status" value="1"/>
</dbReference>
<dbReference type="AlphaFoldDB" id="A0A7X9RU37"/>
<comment type="caution">
    <text evidence="3">The sequence shown here is derived from an EMBL/GenBank/DDBJ whole genome shotgun (WGS) entry which is preliminary data.</text>
</comment>
<dbReference type="InterPro" id="IPR000602">
    <property type="entry name" value="Glyco_hydro_38_N"/>
</dbReference>
<dbReference type="GO" id="GO:0004559">
    <property type="term" value="F:alpha-mannosidase activity"/>
    <property type="evidence" value="ECO:0007669"/>
    <property type="project" value="InterPro"/>
</dbReference>
<dbReference type="Proteomes" id="UP000576082">
    <property type="component" value="Unassembled WGS sequence"/>
</dbReference>
<dbReference type="InterPro" id="IPR027291">
    <property type="entry name" value="Glyco_hydro_38_N_sf"/>
</dbReference>
<dbReference type="PANTHER" id="PTHR46017">
    <property type="entry name" value="ALPHA-MANNOSIDASE 2C1"/>
    <property type="match status" value="1"/>
</dbReference>
<dbReference type="EMBL" id="JABANE010000024">
    <property type="protein sequence ID" value="NME68462.1"/>
    <property type="molecule type" value="Genomic_DNA"/>
</dbReference>
<evidence type="ECO:0008006" key="5">
    <source>
        <dbReference type="Google" id="ProtNLM"/>
    </source>
</evidence>
<evidence type="ECO:0000259" key="2">
    <source>
        <dbReference type="Pfam" id="PF07748"/>
    </source>
</evidence>
<proteinExistence type="predicted"/>
<keyword evidence="4" id="KW-1185">Reference proteome</keyword>
<protein>
    <recommendedName>
        <fullName evidence="5">Glycoside hydrolase</fullName>
    </recommendedName>
</protein>
<evidence type="ECO:0000259" key="1">
    <source>
        <dbReference type="Pfam" id="PF01074"/>
    </source>
</evidence>
<feature type="domain" description="Glycosyl hydrolase family 38 C-terminal" evidence="2">
    <location>
        <begin position="757"/>
        <end position="924"/>
    </location>
</feature>
<dbReference type="Pfam" id="PF07748">
    <property type="entry name" value="Glyco_hydro_38C"/>
    <property type="match status" value="1"/>
</dbReference>
<accession>A0A7X9RU37</accession>
<dbReference type="SUPFAM" id="SSF88713">
    <property type="entry name" value="Glycoside hydrolase/deacetylase"/>
    <property type="match status" value="1"/>
</dbReference>
<name>A0A7X9RU37_9BACT</name>
<dbReference type="Pfam" id="PF01074">
    <property type="entry name" value="Glyco_hydro_38N"/>
    <property type="match status" value="1"/>
</dbReference>
<evidence type="ECO:0000313" key="3">
    <source>
        <dbReference type="EMBL" id="NME68462.1"/>
    </source>
</evidence>
<dbReference type="GO" id="GO:0009313">
    <property type="term" value="P:oligosaccharide catabolic process"/>
    <property type="evidence" value="ECO:0007669"/>
    <property type="project" value="TreeGrafter"/>
</dbReference>